<accession>A0ABW2A9N9</accession>
<keyword evidence="1" id="KW-0597">Phosphoprotein</keyword>
<organism evidence="4 5">
    <name type="scientific">Marinobacterium aestuariivivens</name>
    <dbReference type="NCBI Taxonomy" id="1698799"/>
    <lineage>
        <taxon>Bacteria</taxon>
        <taxon>Pseudomonadati</taxon>
        <taxon>Pseudomonadota</taxon>
        <taxon>Gammaproteobacteria</taxon>
        <taxon>Oceanospirillales</taxon>
        <taxon>Oceanospirillaceae</taxon>
        <taxon>Marinobacterium</taxon>
    </lineage>
</organism>
<dbReference type="InterPro" id="IPR001633">
    <property type="entry name" value="EAL_dom"/>
</dbReference>
<dbReference type="PROSITE" id="PS50110">
    <property type="entry name" value="RESPONSE_REGULATORY"/>
    <property type="match status" value="1"/>
</dbReference>
<dbReference type="RefSeq" id="WP_379913841.1">
    <property type="nucleotide sequence ID" value="NZ_JBHSWE010000002.1"/>
</dbReference>
<dbReference type="InterPro" id="IPR011006">
    <property type="entry name" value="CheY-like_superfamily"/>
</dbReference>
<dbReference type="Gene3D" id="3.20.20.450">
    <property type="entry name" value="EAL domain"/>
    <property type="match status" value="1"/>
</dbReference>
<evidence type="ECO:0000256" key="1">
    <source>
        <dbReference type="PROSITE-ProRule" id="PRU00169"/>
    </source>
</evidence>
<dbReference type="PROSITE" id="PS50883">
    <property type="entry name" value="EAL"/>
    <property type="match status" value="1"/>
</dbReference>
<feature type="domain" description="Response regulatory" evidence="2">
    <location>
        <begin position="2"/>
        <end position="124"/>
    </location>
</feature>
<dbReference type="SMART" id="SM00052">
    <property type="entry name" value="EAL"/>
    <property type="match status" value="1"/>
</dbReference>
<sequence length="398" mass="44204">MNILVIDDDAFVLKLLKLQLANLGQPDVVTCESAGEALEALASVDRKVEIVFCDIQMPGMDGVELVRHLAKTHFSGGLVLMSGEDERILSTVQHLAEAHKLKVLGALHKPVTPAQLRDILQRQASPALKPRGQDRKVYSAEEVAIAIENGELINYYQPKVSMRSSDVVGVEALVRWQHPRDGLVFPDQFIATAEQYGLIDDLTRRVLLNALRQCRGWHANKLRLSVAVNISMSNLVSLDFPDFIVEAAKRLEFDLSLLILEVTESQLMRNPLTALDILTRLRLKNITLSIDDFGTGHSSLTQLRDIPFNELKVDSGFVHNASDNASRRAILEASLDLARRLGMKSVAEGVENLADWHFLSSLACCDVAQGYFIAKPMPASALPSWIQEWQVRRTGLTE</sequence>
<evidence type="ECO:0000259" key="3">
    <source>
        <dbReference type="PROSITE" id="PS50883"/>
    </source>
</evidence>
<dbReference type="Gene3D" id="3.40.50.2300">
    <property type="match status" value="1"/>
</dbReference>
<dbReference type="PANTHER" id="PTHR33121">
    <property type="entry name" value="CYCLIC DI-GMP PHOSPHODIESTERASE PDEF"/>
    <property type="match status" value="1"/>
</dbReference>
<gene>
    <name evidence="4" type="ORF">ACFQDL_31620</name>
</gene>
<reference evidence="5" key="1">
    <citation type="journal article" date="2019" name="Int. J. Syst. Evol. Microbiol.">
        <title>The Global Catalogue of Microorganisms (GCM) 10K type strain sequencing project: providing services to taxonomists for standard genome sequencing and annotation.</title>
        <authorList>
            <consortium name="The Broad Institute Genomics Platform"/>
            <consortium name="The Broad Institute Genome Sequencing Center for Infectious Disease"/>
            <person name="Wu L."/>
            <person name="Ma J."/>
        </authorList>
    </citation>
    <scope>NUCLEOTIDE SEQUENCE [LARGE SCALE GENOMIC DNA]</scope>
    <source>
        <strain evidence="5">NBRC 111756</strain>
    </source>
</reference>
<evidence type="ECO:0000313" key="5">
    <source>
        <dbReference type="Proteomes" id="UP001596422"/>
    </source>
</evidence>
<dbReference type="EMBL" id="JBHSWE010000002">
    <property type="protein sequence ID" value="MFC6674147.1"/>
    <property type="molecule type" value="Genomic_DNA"/>
</dbReference>
<dbReference type="Proteomes" id="UP001596422">
    <property type="component" value="Unassembled WGS sequence"/>
</dbReference>
<dbReference type="CDD" id="cd01948">
    <property type="entry name" value="EAL"/>
    <property type="match status" value="1"/>
</dbReference>
<keyword evidence="5" id="KW-1185">Reference proteome</keyword>
<dbReference type="SUPFAM" id="SSF52172">
    <property type="entry name" value="CheY-like"/>
    <property type="match status" value="1"/>
</dbReference>
<proteinExistence type="predicted"/>
<dbReference type="Pfam" id="PF00563">
    <property type="entry name" value="EAL"/>
    <property type="match status" value="1"/>
</dbReference>
<dbReference type="Pfam" id="PF00072">
    <property type="entry name" value="Response_reg"/>
    <property type="match status" value="1"/>
</dbReference>
<dbReference type="InterPro" id="IPR001789">
    <property type="entry name" value="Sig_transdc_resp-reg_receiver"/>
</dbReference>
<dbReference type="InterPro" id="IPR035919">
    <property type="entry name" value="EAL_sf"/>
</dbReference>
<dbReference type="InterPro" id="IPR050706">
    <property type="entry name" value="Cyclic-di-GMP_PDE-like"/>
</dbReference>
<dbReference type="SMART" id="SM00448">
    <property type="entry name" value="REC"/>
    <property type="match status" value="1"/>
</dbReference>
<comment type="caution">
    <text evidence="4">The sequence shown here is derived from an EMBL/GenBank/DDBJ whole genome shotgun (WGS) entry which is preliminary data.</text>
</comment>
<protein>
    <submittedName>
        <fullName evidence="4">EAL domain-containing protein</fullName>
    </submittedName>
</protein>
<feature type="domain" description="EAL" evidence="3">
    <location>
        <begin position="136"/>
        <end position="390"/>
    </location>
</feature>
<evidence type="ECO:0000313" key="4">
    <source>
        <dbReference type="EMBL" id="MFC6674147.1"/>
    </source>
</evidence>
<dbReference type="SUPFAM" id="SSF141868">
    <property type="entry name" value="EAL domain-like"/>
    <property type="match status" value="1"/>
</dbReference>
<evidence type="ECO:0000259" key="2">
    <source>
        <dbReference type="PROSITE" id="PS50110"/>
    </source>
</evidence>
<name>A0ABW2A9N9_9GAMM</name>
<dbReference type="PANTHER" id="PTHR33121:SF79">
    <property type="entry name" value="CYCLIC DI-GMP PHOSPHODIESTERASE PDED-RELATED"/>
    <property type="match status" value="1"/>
</dbReference>
<feature type="modified residue" description="4-aspartylphosphate" evidence="1">
    <location>
        <position position="54"/>
    </location>
</feature>